<evidence type="ECO:0000313" key="3">
    <source>
        <dbReference type="Proteomes" id="UP000050934"/>
    </source>
</evidence>
<dbReference type="STRING" id="396268.IV45_GL001206"/>
<organism evidence="2 3">
    <name type="scientific">Limosilactobacillus secaliphilus</name>
    <dbReference type="NCBI Taxonomy" id="396268"/>
    <lineage>
        <taxon>Bacteria</taxon>
        <taxon>Bacillati</taxon>
        <taxon>Bacillota</taxon>
        <taxon>Bacilli</taxon>
        <taxon>Lactobacillales</taxon>
        <taxon>Lactobacillaceae</taxon>
        <taxon>Limosilactobacillus</taxon>
    </lineage>
</organism>
<gene>
    <name evidence="2" type="ORF">IV45_GL001206</name>
</gene>
<keyword evidence="1" id="KW-0472">Membrane</keyword>
<evidence type="ECO:0000313" key="2">
    <source>
        <dbReference type="EMBL" id="KRN59463.1"/>
    </source>
</evidence>
<dbReference type="PATRIC" id="fig|396268.3.peg.1218"/>
<comment type="caution">
    <text evidence="2">The sequence shown here is derived from an EMBL/GenBank/DDBJ whole genome shotgun (WGS) entry which is preliminary data.</text>
</comment>
<accession>A0A0R2IBA4</accession>
<proteinExistence type="predicted"/>
<name>A0A0R2IBA4_9LACO</name>
<keyword evidence="3" id="KW-1185">Reference proteome</keyword>
<dbReference type="AlphaFoldDB" id="A0A0R2IBA4"/>
<evidence type="ECO:0000256" key="1">
    <source>
        <dbReference type="SAM" id="Phobius"/>
    </source>
</evidence>
<reference evidence="2 3" key="1">
    <citation type="journal article" date="2015" name="Genome Announc.">
        <title>Expanding the biotechnology potential of lactobacilli through comparative genomics of 213 strains and associated genera.</title>
        <authorList>
            <person name="Sun Z."/>
            <person name="Harris H.M."/>
            <person name="McCann A."/>
            <person name="Guo C."/>
            <person name="Argimon S."/>
            <person name="Zhang W."/>
            <person name="Yang X."/>
            <person name="Jeffery I.B."/>
            <person name="Cooney J.C."/>
            <person name="Kagawa T.F."/>
            <person name="Liu W."/>
            <person name="Song Y."/>
            <person name="Salvetti E."/>
            <person name="Wrobel A."/>
            <person name="Rasinkangas P."/>
            <person name="Parkhill J."/>
            <person name="Rea M.C."/>
            <person name="O'Sullivan O."/>
            <person name="Ritari J."/>
            <person name="Douillard F.P."/>
            <person name="Paul Ross R."/>
            <person name="Yang R."/>
            <person name="Briner A.E."/>
            <person name="Felis G.E."/>
            <person name="de Vos W.M."/>
            <person name="Barrangou R."/>
            <person name="Klaenhammer T.R."/>
            <person name="Caufield P.W."/>
            <person name="Cui Y."/>
            <person name="Zhang H."/>
            <person name="O'Toole P.W."/>
        </authorList>
    </citation>
    <scope>NUCLEOTIDE SEQUENCE [LARGE SCALE GENOMIC DNA]</scope>
    <source>
        <strain evidence="2 3">DSM 17896</strain>
    </source>
</reference>
<dbReference type="Proteomes" id="UP000050934">
    <property type="component" value="Unassembled WGS sequence"/>
</dbReference>
<keyword evidence="1" id="KW-1133">Transmembrane helix</keyword>
<dbReference type="EMBL" id="JQBW01000004">
    <property type="protein sequence ID" value="KRN59463.1"/>
    <property type="molecule type" value="Genomic_DNA"/>
</dbReference>
<feature type="transmembrane region" description="Helical" evidence="1">
    <location>
        <begin position="60"/>
        <end position="87"/>
    </location>
</feature>
<keyword evidence="1" id="KW-0812">Transmembrane</keyword>
<sequence>MEFMNAVFITIMTLVFVVESFWEYRLFVQLSAVLQEIGAKDDDEQRHVKSVLVMDRRWNWLSWILIIGILVVPTSQAMPFTCFLVLLETLMLMRLDRVKRRYVDQ</sequence>
<protein>
    <submittedName>
        <fullName evidence="2">Uncharacterized protein</fullName>
    </submittedName>
</protein>